<dbReference type="Pfam" id="PF22028">
    <property type="entry name" value="DUF6934"/>
    <property type="match status" value="1"/>
</dbReference>
<proteinExistence type="predicted"/>
<protein>
    <submittedName>
        <fullName evidence="1">Uncharacterized protein</fullName>
    </submittedName>
</protein>
<dbReference type="RefSeq" id="WP_012930803.1">
    <property type="nucleotide sequence ID" value="NC_013730.1"/>
</dbReference>
<evidence type="ECO:0000313" key="2">
    <source>
        <dbReference type="Proteomes" id="UP000002028"/>
    </source>
</evidence>
<dbReference type="eggNOG" id="ENOG5032VDA">
    <property type="taxonomic scope" value="Bacteria"/>
</dbReference>
<gene>
    <name evidence="1" type="ordered locus">Slin_6360</name>
</gene>
<dbReference type="InterPro" id="IPR053865">
    <property type="entry name" value="DUF6934"/>
</dbReference>
<dbReference type="EMBL" id="CP001769">
    <property type="protein sequence ID" value="ADB42319.1"/>
    <property type="molecule type" value="Genomic_DNA"/>
</dbReference>
<reference evidence="1 2" key="1">
    <citation type="journal article" date="2010" name="Stand. Genomic Sci.">
        <title>Complete genome sequence of Spirosoma linguale type strain (1).</title>
        <authorList>
            <person name="Lail K."/>
            <person name="Sikorski J."/>
            <person name="Saunders E."/>
            <person name="Lapidus A."/>
            <person name="Glavina Del Rio T."/>
            <person name="Copeland A."/>
            <person name="Tice H."/>
            <person name="Cheng J.-F."/>
            <person name="Lucas S."/>
            <person name="Nolan M."/>
            <person name="Bruce D."/>
            <person name="Goodwin L."/>
            <person name="Pitluck S."/>
            <person name="Ivanova N."/>
            <person name="Mavromatis K."/>
            <person name="Ovchinnikova G."/>
            <person name="Pati A."/>
            <person name="Chen A."/>
            <person name="Palaniappan K."/>
            <person name="Land M."/>
            <person name="Hauser L."/>
            <person name="Chang Y.-J."/>
            <person name="Jeffries C.D."/>
            <person name="Chain P."/>
            <person name="Brettin T."/>
            <person name="Detter J.C."/>
            <person name="Schuetze A."/>
            <person name="Rohde M."/>
            <person name="Tindall B.J."/>
            <person name="Goeker M."/>
            <person name="Bristow J."/>
            <person name="Eisen J.A."/>
            <person name="Markowitz V."/>
            <person name="Hugenholtz P."/>
            <person name="Kyrpides N.C."/>
            <person name="Klenk H.-P."/>
            <person name="Chen F."/>
        </authorList>
    </citation>
    <scope>NUCLEOTIDE SEQUENCE [LARGE SCALE GENOMIC DNA]</scope>
    <source>
        <strain evidence="2">ATCC 33905 / DSM 74 / LMG 10896 / Claus 1</strain>
    </source>
</reference>
<keyword evidence="2" id="KW-1185">Reference proteome</keyword>
<dbReference type="AlphaFoldDB" id="D2QU37"/>
<organism evidence="1 2">
    <name type="scientific">Spirosoma linguale (strain ATCC 33905 / DSM 74 / LMG 10896 / Claus 1)</name>
    <dbReference type="NCBI Taxonomy" id="504472"/>
    <lineage>
        <taxon>Bacteria</taxon>
        <taxon>Pseudomonadati</taxon>
        <taxon>Bacteroidota</taxon>
        <taxon>Cytophagia</taxon>
        <taxon>Cytophagales</taxon>
        <taxon>Cytophagaceae</taxon>
        <taxon>Spirosoma</taxon>
    </lineage>
</organism>
<dbReference type="HOGENOM" id="CLU_141543_0_0_10"/>
<evidence type="ECO:0000313" key="1">
    <source>
        <dbReference type="EMBL" id="ADB42319.1"/>
    </source>
</evidence>
<dbReference type="KEGG" id="sli:Slin_6360"/>
<name>D2QU37_SPILD</name>
<sequence length="148" mass="16929">MQLERYEVHTVNAHDRFEFVSVGNNGDILKVVEFIVLDEDGHIYNLGFGDVNPLTGEWDDKSVSNNGDRNKILATVGSIVVSFLDTYTEAAVYAQGSTRIRNILYQRTIERFWQEIAGLYDVRGYKETGEWVSFERGGPFIAFLIKRK</sequence>
<dbReference type="Proteomes" id="UP000002028">
    <property type="component" value="Chromosome"/>
</dbReference>
<dbReference type="STRING" id="504472.Slin_6360"/>
<accession>D2QU37</accession>